<protein>
    <submittedName>
        <fullName evidence="2">Replication initiator protein</fullName>
    </submittedName>
</protein>
<evidence type="ECO:0000259" key="1">
    <source>
        <dbReference type="Pfam" id="PF23343"/>
    </source>
</evidence>
<dbReference type="Pfam" id="PF23343">
    <property type="entry name" value="REP_ORF2-G2P"/>
    <property type="match status" value="1"/>
</dbReference>
<dbReference type="InterPro" id="IPR056906">
    <property type="entry name" value="ORF2/G2P_dom"/>
</dbReference>
<sequence length="291" mass="34113">MTCFRPLTAYQNEDGAVVFHERGKIRRELSLPCGRCIGCRVTRSRMWAVRCVHESKCHDVNSFVTLTYDDDHYSPSLCYRDFQLFIKRLRAQSASRVRFFCAGEYGEQTQRPHFHALLFGKTFAAREKIGKTIWRSPELEKLWPMGFSSFGDVTFQSAAYVAKYSVKKINGDQAEEYYKRVDLQTGEIVSVVPEFGRMSLKPGIGKPWFDKYWKDVYAARDRVILDGKEHTTPRYYDELLSRIEPYLSDEKEYERYVASGKFLDDCTPERLDVRERVALAKYEFETIRKLK</sequence>
<name>A0A4V1F5H0_9VIRU</name>
<reference evidence="2" key="1">
    <citation type="submission" date="2018-12" db="EMBL/GenBank/DDBJ databases">
        <title>Singled stranded DNA viruses identified in blackflies (Austrosimulium ungulatum) sampled in New Zealand.</title>
        <authorList>
            <person name="Kraberger S."/>
            <person name="Fontenele R.S."/>
            <person name="Schmidlin K."/>
            <person name="Walters M."/>
            <person name="Varsani A."/>
        </authorList>
    </citation>
    <scope>NUCLEOTIDE SEQUENCE [LARGE SCALE GENOMIC DNA]</scope>
    <source>
        <strain evidence="2">162</strain>
    </source>
</reference>
<dbReference type="EMBL" id="MK249211">
    <property type="protein sequence ID" value="QCQ85033.1"/>
    <property type="molecule type" value="Genomic_DNA"/>
</dbReference>
<organism evidence="2">
    <name type="scientific">Blackfly microvirus SF02</name>
    <dbReference type="NCBI Taxonomy" id="2576452"/>
    <lineage>
        <taxon>Viruses</taxon>
        <taxon>Monodnaviria</taxon>
        <taxon>Sangervirae</taxon>
        <taxon>Phixviricota</taxon>
        <taxon>Malgrandaviricetes</taxon>
        <taxon>Petitvirales</taxon>
        <taxon>Microviridae</taxon>
        <taxon>Microvirus</taxon>
    </lineage>
</organism>
<proteinExistence type="predicted"/>
<feature type="domain" description="Replication-associated protein ORF2/G2P" evidence="1">
    <location>
        <begin position="61"/>
        <end position="168"/>
    </location>
</feature>
<accession>A0A4V1F5H0</accession>
<evidence type="ECO:0000313" key="2">
    <source>
        <dbReference type="EMBL" id="QCQ85033.1"/>
    </source>
</evidence>
<dbReference type="Proteomes" id="UP000322746">
    <property type="component" value="Segment"/>
</dbReference>